<name>X1N4G4_9ZZZZ</name>
<feature type="non-terminal residue" evidence="2">
    <location>
        <position position="95"/>
    </location>
</feature>
<comment type="caution">
    <text evidence="2">The sequence shown here is derived from an EMBL/GenBank/DDBJ whole genome shotgun (WGS) entry which is preliminary data.</text>
</comment>
<dbReference type="InterPro" id="IPR056906">
    <property type="entry name" value="ORF2/G2P_dom"/>
</dbReference>
<proteinExistence type="predicted"/>
<organism evidence="2">
    <name type="scientific">marine sediment metagenome</name>
    <dbReference type="NCBI Taxonomy" id="412755"/>
    <lineage>
        <taxon>unclassified sequences</taxon>
        <taxon>metagenomes</taxon>
        <taxon>ecological metagenomes</taxon>
    </lineage>
</organism>
<gene>
    <name evidence="2" type="ORF">S06H3_33837</name>
</gene>
<evidence type="ECO:0000313" key="2">
    <source>
        <dbReference type="EMBL" id="GAI25146.1"/>
    </source>
</evidence>
<dbReference type="EMBL" id="BARV01020244">
    <property type="protein sequence ID" value="GAI25146.1"/>
    <property type="molecule type" value="Genomic_DNA"/>
</dbReference>
<reference evidence="2" key="1">
    <citation type="journal article" date="2014" name="Front. Microbiol.">
        <title>High frequency of phylogenetically diverse reductive dehalogenase-homologous genes in deep subseafloor sedimentary metagenomes.</title>
        <authorList>
            <person name="Kawai M."/>
            <person name="Futagami T."/>
            <person name="Toyoda A."/>
            <person name="Takaki Y."/>
            <person name="Nishi S."/>
            <person name="Hori S."/>
            <person name="Arai W."/>
            <person name="Tsubouchi T."/>
            <person name="Morono Y."/>
            <person name="Uchiyama I."/>
            <person name="Ito T."/>
            <person name="Fujiyama A."/>
            <person name="Inagaki F."/>
            <person name="Takami H."/>
        </authorList>
    </citation>
    <scope>NUCLEOTIDE SEQUENCE</scope>
    <source>
        <strain evidence="2">Expedition CK06-06</strain>
    </source>
</reference>
<dbReference type="AlphaFoldDB" id="X1N4G4"/>
<dbReference type="Pfam" id="PF23343">
    <property type="entry name" value="REP_ORF2-G2P"/>
    <property type="match status" value="1"/>
</dbReference>
<sequence>MLISEYHKDGRVHWHMLIDAPVGRRWLKDSAAACGLGWITDCQPVHDSYRTIMYVAKYLGKTIDNVQWPRNLRRIGTSQKWPVLPDLYEDHVDTG</sequence>
<protein>
    <recommendedName>
        <fullName evidence="1">Replication-associated protein ORF2/G2P domain-containing protein</fullName>
    </recommendedName>
</protein>
<accession>X1N4G4</accession>
<feature type="domain" description="Replication-associated protein ORF2/G2P" evidence="1">
    <location>
        <begin position="2"/>
        <end position="62"/>
    </location>
</feature>
<evidence type="ECO:0000259" key="1">
    <source>
        <dbReference type="Pfam" id="PF23343"/>
    </source>
</evidence>